<accession>A0ABW5GG89</accession>
<feature type="transmembrane region" description="Helical" evidence="1">
    <location>
        <begin position="83"/>
        <end position="105"/>
    </location>
</feature>
<feature type="transmembrane region" description="Helical" evidence="1">
    <location>
        <begin position="138"/>
        <end position="162"/>
    </location>
</feature>
<name>A0ABW5GG89_9PSEU</name>
<keyword evidence="1" id="KW-1133">Transmembrane helix</keyword>
<keyword evidence="1" id="KW-0812">Transmembrane</keyword>
<keyword evidence="1" id="KW-0472">Membrane</keyword>
<gene>
    <name evidence="2" type="ORF">ACFSYJ_16130</name>
</gene>
<protein>
    <submittedName>
        <fullName evidence="2">VC0807 family protein</fullName>
    </submittedName>
</protein>
<evidence type="ECO:0000313" key="3">
    <source>
        <dbReference type="Proteomes" id="UP001597419"/>
    </source>
</evidence>
<evidence type="ECO:0000313" key="2">
    <source>
        <dbReference type="EMBL" id="MFD2460142.1"/>
    </source>
</evidence>
<organism evidence="2 3">
    <name type="scientific">Amycolatopsis samaneae</name>
    <dbReference type="NCBI Taxonomy" id="664691"/>
    <lineage>
        <taxon>Bacteria</taxon>
        <taxon>Bacillati</taxon>
        <taxon>Actinomycetota</taxon>
        <taxon>Actinomycetes</taxon>
        <taxon>Pseudonocardiales</taxon>
        <taxon>Pseudonocardiaceae</taxon>
        <taxon>Amycolatopsis</taxon>
    </lineage>
</organism>
<sequence>MTNTSRFLPLVRDLIVPMAVFYGLRAFGVDALWALLLGGLPPALRVGWVALRERRIDPLGTFVLAMLVVNVAVSLISGDPRLLLIRSAWFGLLVGGWMLVSLAVGQRPFIYHAARTMAPGRTEPMERRWAEDAEVRRLWRVVTLWWGVGNLALGCVVVAMAYTLPVDSVPVLDTLVTVAAIVGGLRYTRSRLASAELGLKQPVAA</sequence>
<feature type="transmembrane region" description="Helical" evidence="1">
    <location>
        <begin position="20"/>
        <end position="44"/>
    </location>
</feature>
<dbReference type="EMBL" id="JBHUKU010000008">
    <property type="protein sequence ID" value="MFD2460142.1"/>
    <property type="molecule type" value="Genomic_DNA"/>
</dbReference>
<feature type="transmembrane region" description="Helical" evidence="1">
    <location>
        <begin position="56"/>
        <end position="77"/>
    </location>
</feature>
<comment type="caution">
    <text evidence="2">The sequence shown here is derived from an EMBL/GenBank/DDBJ whole genome shotgun (WGS) entry which is preliminary data.</text>
</comment>
<keyword evidence="3" id="KW-1185">Reference proteome</keyword>
<reference evidence="3" key="1">
    <citation type="journal article" date="2019" name="Int. J. Syst. Evol. Microbiol.">
        <title>The Global Catalogue of Microorganisms (GCM) 10K type strain sequencing project: providing services to taxonomists for standard genome sequencing and annotation.</title>
        <authorList>
            <consortium name="The Broad Institute Genomics Platform"/>
            <consortium name="The Broad Institute Genome Sequencing Center for Infectious Disease"/>
            <person name="Wu L."/>
            <person name="Ma J."/>
        </authorList>
    </citation>
    <scope>NUCLEOTIDE SEQUENCE [LARGE SCALE GENOMIC DNA]</scope>
    <source>
        <strain evidence="3">CGMCC 4.7643</strain>
    </source>
</reference>
<dbReference type="NCBIfam" id="NF041646">
    <property type="entry name" value="VC0807_fam"/>
    <property type="match status" value="1"/>
</dbReference>
<evidence type="ECO:0000256" key="1">
    <source>
        <dbReference type="SAM" id="Phobius"/>
    </source>
</evidence>
<dbReference type="RefSeq" id="WP_345398458.1">
    <property type="nucleotide sequence ID" value="NZ_BAABHG010000009.1"/>
</dbReference>
<proteinExistence type="predicted"/>
<dbReference type="Proteomes" id="UP001597419">
    <property type="component" value="Unassembled WGS sequence"/>
</dbReference>